<protein>
    <submittedName>
        <fullName evidence="1">15619_t:CDS:1</fullName>
    </submittedName>
</protein>
<proteinExistence type="predicted"/>
<feature type="non-terminal residue" evidence="1">
    <location>
        <position position="153"/>
    </location>
</feature>
<accession>A0A9N9K8P1</accession>
<dbReference type="AlphaFoldDB" id="A0A9N9K8P1"/>
<sequence length="153" mass="17296">QIDRRHDVMKQSLNSNMINIIQNVLMDLNPFVDTYISAGNEDLQDSLYYILIHNKYGKDMRQYNALSAKKVAAICFSDETMHVRDILIVRHDNKLERISELHAQYPEASKISEAEAEASSTSIIDFGTLLEKESQSQTGLSTILESATIRSSS</sequence>
<comment type="caution">
    <text evidence="1">The sequence shown here is derived from an EMBL/GenBank/DDBJ whole genome shotgun (WGS) entry which is preliminary data.</text>
</comment>
<feature type="non-terminal residue" evidence="1">
    <location>
        <position position="1"/>
    </location>
</feature>
<dbReference type="Proteomes" id="UP000789405">
    <property type="component" value="Unassembled WGS sequence"/>
</dbReference>
<reference evidence="1" key="1">
    <citation type="submission" date="2021-06" db="EMBL/GenBank/DDBJ databases">
        <authorList>
            <person name="Kallberg Y."/>
            <person name="Tangrot J."/>
            <person name="Rosling A."/>
        </authorList>
    </citation>
    <scope>NUCLEOTIDE SEQUENCE</scope>
    <source>
        <strain evidence="1">MA453B</strain>
    </source>
</reference>
<gene>
    <name evidence="1" type="ORF">DERYTH_LOCUS26320</name>
</gene>
<dbReference type="EMBL" id="CAJVPY010054285">
    <property type="protein sequence ID" value="CAG8816710.1"/>
    <property type="molecule type" value="Genomic_DNA"/>
</dbReference>
<dbReference type="OrthoDB" id="10051381at2759"/>
<keyword evidence="2" id="KW-1185">Reference proteome</keyword>
<evidence type="ECO:0000313" key="2">
    <source>
        <dbReference type="Proteomes" id="UP000789405"/>
    </source>
</evidence>
<name>A0A9N9K8P1_9GLOM</name>
<evidence type="ECO:0000313" key="1">
    <source>
        <dbReference type="EMBL" id="CAG8816710.1"/>
    </source>
</evidence>
<organism evidence="1 2">
    <name type="scientific">Dentiscutata erythropus</name>
    <dbReference type="NCBI Taxonomy" id="1348616"/>
    <lineage>
        <taxon>Eukaryota</taxon>
        <taxon>Fungi</taxon>
        <taxon>Fungi incertae sedis</taxon>
        <taxon>Mucoromycota</taxon>
        <taxon>Glomeromycotina</taxon>
        <taxon>Glomeromycetes</taxon>
        <taxon>Diversisporales</taxon>
        <taxon>Gigasporaceae</taxon>
        <taxon>Dentiscutata</taxon>
    </lineage>
</organism>